<keyword evidence="3" id="KW-0807">Transducer</keyword>
<dbReference type="PRINTS" id="PR00260">
    <property type="entry name" value="CHEMTRNSDUCR"/>
</dbReference>
<keyword evidence="9" id="KW-1185">Reference proteome</keyword>
<dbReference type="PANTHER" id="PTHR43531">
    <property type="entry name" value="PROTEIN ICFG"/>
    <property type="match status" value="1"/>
</dbReference>
<feature type="coiled-coil region" evidence="4">
    <location>
        <begin position="352"/>
        <end position="386"/>
    </location>
</feature>
<dbReference type="InterPro" id="IPR004089">
    <property type="entry name" value="MCPsignal_dom"/>
</dbReference>
<dbReference type="InterPro" id="IPR003660">
    <property type="entry name" value="HAMP_dom"/>
</dbReference>
<dbReference type="PATRIC" id="fig|1675527.3.peg.3456"/>
<evidence type="ECO:0000256" key="4">
    <source>
        <dbReference type="SAM" id="Coils"/>
    </source>
</evidence>
<accession>A0A0J9E6L9</accession>
<dbReference type="RefSeq" id="WP_160314501.1">
    <property type="nucleotide sequence ID" value="NZ_LFTY01000002.1"/>
</dbReference>
<dbReference type="GO" id="GO:0007165">
    <property type="term" value="P:signal transduction"/>
    <property type="evidence" value="ECO:0007669"/>
    <property type="project" value="UniProtKB-KW"/>
</dbReference>
<dbReference type="InterPro" id="IPR013587">
    <property type="entry name" value="Nitrate/nitrite_sensing"/>
</dbReference>
<dbReference type="STRING" id="1675527.AIOL_003305"/>
<feature type="transmembrane region" description="Helical" evidence="5">
    <location>
        <begin position="7"/>
        <end position="31"/>
    </location>
</feature>
<evidence type="ECO:0000259" key="7">
    <source>
        <dbReference type="PROSITE" id="PS50885"/>
    </source>
</evidence>
<dbReference type="InterPro" id="IPR051310">
    <property type="entry name" value="MCP_chemotaxis"/>
</dbReference>
<comment type="similarity">
    <text evidence="2">Belongs to the methyl-accepting chemotaxis (MCP) protein family.</text>
</comment>
<evidence type="ECO:0000256" key="2">
    <source>
        <dbReference type="ARBA" id="ARBA00029447"/>
    </source>
</evidence>
<dbReference type="OrthoDB" id="9814362at2"/>
<feature type="domain" description="Methyl-accepting transducer" evidence="6">
    <location>
        <begin position="435"/>
        <end position="664"/>
    </location>
</feature>
<dbReference type="EMBL" id="LFTY01000002">
    <property type="protein sequence ID" value="KMW58332.1"/>
    <property type="molecule type" value="Genomic_DNA"/>
</dbReference>
<evidence type="ECO:0000256" key="3">
    <source>
        <dbReference type="PROSITE-ProRule" id="PRU00284"/>
    </source>
</evidence>
<keyword evidence="1" id="KW-0145">Chemotaxis</keyword>
<feature type="domain" description="HAMP" evidence="7">
    <location>
        <begin position="378"/>
        <end position="430"/>
    </location>
</feature>
<dbReference type="Gene3D" id="6.10.340.10">
    <property type="match status" value="1"/>
</dbReference>
<dbReference type="PANTHER" id="PTHR43531:SF11">
    <property type="entry name" value="METHYL-ACCEPTING CHEMOTAXIS PROTEIN 3"/>
    <property type="match status" value="1"/>
</dbReference>
<dbReference type="PROSITE" id="PS50111">
    <property type="entry name" value="CHEMOTAXIS_TRANSDUC_2"/>
    <property type="match status" value="1"/>
</dbReference>
<dbReference type="SUPFAM" id="SSF58104">
    <property type="entry name" value="Methyl-accepting chemotaxis protein (MCP) signaling domain"/>
    <property type="match status" value="1"/>
</dbReference>
<dbReference type="SMART" id="SM00304">
    <property type="entry name" value="HAMP"/>
    <property type="match status" value="2"/>
</dbReference>
<evidence type="ECO:0000313" key="8">
    <source>
        <dbReference type="EMBL" id="KMW58332.1"/>
    </source>
</evidence>
<dbReference type="PROSITE" id="PS50885">
    <property type="entry name" value="HAMP"/>
    <property type="match status" value="2"/>
</dbReference>
<protein>
    <submittedName>
        <fullName evidence="8">Methyl-accepting chemotaxis protein</fullName>
    </submittedName>
</protein>
<proteinExistence type="inferred from homology"/>
<evidence type="ECO:0000256" key="1">
    <source>
        <dbReference type="ARBA" id="ARBA00022500"/>
    </source>
</evidence>
<dbReference type="Proteomes" id="UP000037178">
    <property type="component" value="Unassembled WGS sequence"/>
</dbReference>
<sequence length="693" mass="74396">MKLKQQITLLAAIPIAGLVAVSSYLCVYQLVGFLAANETRRHIAEIEILSELVHMLQVERGQSAGFVSSEGRNFADTLPRMRANVDDVVLRVPEIASELNGELAELGQLRDQINALTISVADMVPVYTDLITHALDISEELLVSQKDPHVVRLGAGLLALAEAKEAAGRERAVGAAGFGTGQFNMQQFRTFVGFGSVEHGLLSTAEKEFHGLIEGIDFKRDLESSGLGEFRDIVYAAGPGGAISGVTAAEWFARSTAWIENLRRDELKAEEAVHKIGNGLAIWRTFLLAMAILVSAVAIGSTIFVARFVMASFDRSISAFARALERIGNGDFENRQKTKDEITEFGRLFIALDRTKDDLRDASESIERSKQESTDAQRNRAEVIERLGTALEKLSIGDLTCAIGNEFPPEFESLRTSFNQAVKQLASALGIVGNSINTLNSSSDQLNDANDQLSQRTTSQAAALEETTAALSQLSEMVVKSAEAAGEASDITARLREDAAEGGRRVQEVVVAMQQIDESAKKMTAVVGMIEDIAFQTNLLALNAGVEAARAGEYGKGFAVVANEVRALSVRATEATNEISGLIDQSTQITVSGVTMVERAGEAFDAVSSGIENSNVAVQKIAEDAGDQSQNIEEIKDSMLELDQVTQHNATMVEDSMSFSATLGEQTDALGKLIAQFTLDASKADAPAQRSAA</sequence>
<feature type="domain" description="HAMP" evidence="7">
    <location>
        <begin position="311"/>
        <end position="364"/>
    </location>
</feature>
<dbReference type="SMART" id="SM00283">
    <property type="entry name" value="MA"/>
    <property type="match status" value="1"/>
</dbReference>
<organism evidence="8 9">
    <name type="scientific">Candidatus Rhodobacter oscarellae</name>
    <dbReference type="NCBI Taxonomy" id="1675527"/>
    <lineage>
        <taxon>Bacteria</taxon>
        <taxon>Pseudomonadati</taxon>
        <taxon>Pseudomonadota</taxon>
        <taxon>Alphaproteobacteria</taxon>
        <taxon>Rhodobacterales</taxon>
        <taxon>Rhodobacter group</taxon>
        <taxon>Rhodobacter</taxon>
    </lineage>
</organism>
<dbReference type="GO" id="GO:0004888">
    <property type="term" value="F:transmembrane signaling receptor activity"/>
    <property type="evidence" value="ECO:0007669"/>
    <property type="project" value="InterPro"/>
</dbReference>
<evidence type="ECO:0000256" key="5">
    <source>
        <dbReference type="SAM" id="Phobius"/>
    </source>
</evidence>
<keyword evidence="5" id="KW-1133">Transmembrane helix</keyword>
<dbReference type="GO" id="GO:0006935">
    <property type="term" value="P:chemotaxis"/>
    <property type="evidence" value="ECO:0007669"/>
    <property type="project" value="UniProtKB-KW"/>
</dbReference>
<name>A0A0J9E6L9_9RHOB</name>
<dbReference type="CDD" id="cd11386">
    <property type="entry name" value="MCP_signal"/>
    <property type="match status" value="1"/>
</dbReference>
<comment type="caution">
    <text evidence="8">The sequence shown here is derived from an EMBL/GenBank/DDBJ whole genome shotgun (WGS) entry which is preliminary data.</text>
</comment>
<dbReference type="AlphaFoldDB" id="A0A0J9E6L9"/>
<feature type="transmembrane region" description="Helical" evidence="5">
    <location>
        <begin position="281"/>
        <end position="306"/>
    </location>
</feature>
<dbReference type="InterPro" id="IPR004090">
    <property type="entry name" value="Chemotax_Me-accpt_rcpt"/>
</dbReference>
<keyword evidence="5" id="KW-0812">Transmembrane</keyword>
<dbReference type="Pfam" id="PF00015">
    <property type="entry name" value="MCPsignal"/>
    <property type="match status" value="1"/>
</dbReference>
<keyword evidence="5" id="KW-0472">Membrane</keyword>
<dbReference type="Pfam" id="PF08376">
    <property type="entry name" value="NIT"/>
    <property type="match status" value="1"/>
</dbReference>
<evidence type="ECO:0000259" key="6">
    <source>
        <dbReference type="PROSITE" id="PS50111"/>
    </source>
</evidence>
<keyword evidence="4" id="KW-0175">Coiled coil</keyword>
<dbReference type="Gene3D" id="1.10.287.950">
    <property type="entry name" value="Methyl-accepting chemotaxis protein"/>
    <property type="match status" value="1"/>
</dbReference>
<evidence type="ECO:0000313" key="9">
    <source>
        <dbReference type="Proteomes" id="UP000037178"/>
    </source>
</evidence>
<reference evidence="8 9" key="1">
    <citation type="submission" date="2015-06" db="EMBL/GenBank/DDBJ databases">
        <title>Draft genome sequence of an Alphaproteobacteria species associated to the Mediterranean sponge Oscarella lobularis.</title>
        <authorList>
            <person name="Jourda C."/>
            <person name="Santini S."/>
            <person name="Claverie J.-M."/>
        </authorList>
    </citation>
    <scope>NUCLEOTIDE SEQUENCE [LARGE SCALE GENOMIC DNA]</scope>
    <source>
        <strain evidence="8">IGS</strain>
    </source>
</reference>
<dbReference type="GO" id="GO:0016020">
    <property type="term" value="C:membrane"/>
    <property type="evidence" value="ECO:0007669"/>
    <property type="project" value="InterPro"/>
</dbReference>
<gene>
    <name evidence="8" type="ORF">AIOL_003305</name>
</gene>